<dbReference type="PANTHER" id="PTHR48145">
    <property type="entry name" value="NUCLEAR ENVELOPE-ASSOCIATED PROTEIN 1"/>
    <property type="match status" value="1"/>
</dbReference>
<proteinExistence type="predicted"/>
<dbReference type="Gramene" id="OGLUM01G13720.1">
    <property type="protein sequence ID" value="OGLUM01G13720.1"/>
    <property type="gene ID" value="OGLUM01G13720"/>
</dbReference>
<dbReference type="AlphaFoldDB" id="A0A0D9Y741"/>
<evidence type="ECO:0000313" key="3">
    <source>
        <dbReference type="Proteomes" id="UP000026961"/>
    </source>
</evidence>
<dbReference type="PANTHER" id="PTHR48145:SF5">
    <property type="entry name" value="NUCLEAR ENVELOPE-ASSOCIATED PROTEIN 2"/>
    <property type="match status" value="1"/>
</dbReference>
<evidence type="ECO:0000313" key="2">
    <source>
        <dbReference type="EnsemblPlants" id="OGLUM01G13720.2"/>
    </source>
</evidence>
<name>A0A0D9Y741_9ORYZ</name>
<reference evidence="2" key="3">
    <citation type="submission" date="2018-05" db="EMBL/GenBank/DDBJ databases">
        <title>OgluRS3 (Oryza glumaepatula Reference Sequence Version 3).</title>
        <authorList>
            <person name="Zhang J."/>
            <person name="Kudrna D."/>
            <person name="Lee S."/>
            <person name="Talag J."/>
            <person name="Welchert J."/>
            <person name="Wing R.A."/>
        </authorList>
    </citation>
    <scope>NUCLEOTIDE SEQUENCE [LARGE SCALE GENOMIC DNA]</scope>
</reference>
<dbReference type="EnsemblPlants" id="OGLUM01G13720.2">
    <property type="protein sequence ID" value="OGLUM01G13720.2"/>
    <property type="gene ID" value="OGLUM01G13720"/>
</dbReference>
<keyword evidence="3" id="KW-1185">Reference proteome</keyword>
<keyword evidence="1" id="KW-0175">Coiled coil</keyword>
<feature type="coiled-coil region" evidence="1">
    <location>
        <begin position="45"/>
        <end position="94"/>
    </location>
</feature>
<dbReference type="eggNOG" id="ENOG502QUNG">
    <property type="taxonomic scope" value="Eukaryota"/>
</dbReference>
<dbReference type="HOGENOM" id="CLU_077822_1_0_1"/>
<organism evidence="2">
    <name type="scientific">Oryza glumipatula</name>
    <dbReference type="NCBI Taxonomy" id="40148"/>
    <lineage>
        <taxon>Eukaryota</taxon>
        <taxon>Viridiplantae</taxon>
        <taxon>Streptophyta</taxon>
        <taxon>Embryophyta</taxon>
        <taxon>Tracheophyta</taxon>
        <taxon>Spermatophyta</taxon>
        <taxon>Magnoliopsida</taxon>
        <taxon>Liliopsida</taxon>
        <taxon>Poales</taxon>
        <taxon>Poaceae</taxon>
        <taxon>BOP clade</taxon>
        <taxon>Oryzoideae</taxon>
        <taxon>Oryzeae</taxon>
        <taxon>Oryzinae</taxon>
        <taxon>Oryza</taxon>
    </lineage>
</organism>
<evidence type="ECO:0000256" key="1">
    <source>
        <dbReference type="SAM" id="Coils"/>
    </source>
</evidence>
<dbReference type="STRING" id="40148.A0A0D9Y741"/>
<dbReference type="Proteomes" id="UP000026961">
    <property type="component" value="Chromosome 1"/>
</dbReference>
<dbReference type="EnsemblPlants" id="OGLUM01G13720.1">
    <property type="protein sequence ID" value="OGLUM01G13720.1"/>
    <property type="gene ID" value="OGLUM01G13720"/>
</dbReference>
<sequence>MPVSERATTTPSSSYYSLELDPLLSDLAEKKLSLRRSLAWLDAELKDAKIKLASKEQLLAQESENRKKFAESRARSMEEEVKKLHKCLQDKDEQLRTSICSTEQQYLSSYKLDILRSQISVAQATAEASAESAMLARLQCLSLSGGHEKFNSLGECELRVKKVEEQLDLVQKFLEAKELSQLEKNQMTTVHELKKKVLKLECTLKVSRAQLRKLHKMGERRDKPLKKLQSRLPLKQQTACDKQKLWESSGFRIIASMSILALAMLSKR</sequence>
<reference evidence="2" key="2">
    <citation type="submission" date="2015-04" db="UniProtKB">
        <authorList>
            <consortium name="EnsemblPlants"/>
        </authorList>
    </citation>
    <scope>IDENTIFICATION</scope>
</reference>
<accession>A0A0D9Y741</accession>
<reference evidence="2" key="1">
    <citation type="submission" date="2013-08" db="EMBL/GenBank/DDBJ databases">
        <title>Oryza genome evolution.</title>
        <authorList>
            <person name="Wing R.A."/>
            <person name="Panaud O."/>
            <person name="Oliveira A.C."/>
        </authorList>
    </citation>
    <scope>NUCLEOTIDE SEQUENCE</scope>
</reference>
<dbReference type="Gramene" id="OGLUM01G13720.2">
    <property type="protein sequence ID" value="OGLUM01G13720.2"/>
    <property type="gene ID" value="OGLUM01G13720"/>
</dbReference>
<protein>
    <submittedName>
        <fullName evidence="2">Uncharacterized protein</fullName>
    </submittedName>
</protein>
<dbReference type="InterPro" id="IPR049932">
    <property type="entry name" value="NEAP1-4"/>
</dbReference>